<dbReference type="AlphaFoldDB" id="X5DSX6"/>
<dbReference type="eggNOG" id="COG4279">
    <property type="taxonomic scope" value="Bacteria"/>
</dbReference>
<dbReference type="PROSITE" id="PS50966">
    <property type="entry name" value="ZF_SWIM"/>
    <property type="match status" value="1"/>
</dbReference>
<dbReference type="KEGG" id="cgy:CGLY_06635"/>
<proteinExistence type="predicted"/>
<evidence type="ECO:0000259" key="3">
    <source>
        <dbReference type="PROSITE" id="PS50966"/>
    </source>
</evidence>
<protein>
    <recommendedName>
        <fullName evidence="3">SWIM-type domain-containing protein</fullName>
    </recommendedName>
</protein>
<keyword evidence="1" id="KW-0862">Zinc</keyword>
<evidence type="ECO:0000256" key="2">
    <source>
        <dbReference type="SAM" id="MobiDB-lite"/>
    </source>
</evidence>
<sequence>MGIPQPEWGDNVVSADFSRGRDKPTMSRKTPPTRVSEDAQARKSTSETEDHSSTTESWAAGQVMRTATALADSARLSRGRTYFRGGNVIRIDYELGQVNGLVSGTQLDPFEVQIRWRPLTRRQIEFVVGECGDHPESVRNLLAGRRPQSSIATVLFGVEHYLDSYCTCPDHATFCKHRVCVAYALAAEFTGDPAAFLAWRGIDMDQLLEKVDGGKQGAGPPTELPVEPSDNQETMYSPTEFWGDPTNVPVWEPLEVEFGLELGDTTARDAALRKFSWNNADQLRVLDTLTRCFEALTVLDDDAGETRGREKVFEREPWLSGADDRSSHHD</sequence>
<dbReference type="InterPro" id="IPR007527">
    <property type="entry name" value="Znf_SWIM"/>
</dbReference>
<dbReference type="Proteomes" id="UP000023703">
    <property type="component" value="Chromosome"/>
</dbReference>
<evidence type="ECO:0000313" key="5">
    <source>
        <dbReference type="Proteomes" id="UP000023703"/>
    </source>
</evidence>
<feature type="compositionally biased region" description="Basic and acidic residues" evidence="2">
    <location>
        <begin position="35"/>
        <end position="53"/>
    </location>
</feature>
<dbReference type="EMBL" id="CP006842">
    <property type="protein sequence ID" value="AHW63772.1"/>
    <property type="molecule type" value="Genomic_DNA"/>
</dbReference>
<dbReference type="GO" id="GO:0008270">
    <property type="term" value="F:zinc ion binding"/>
    <property type="evidence" value="ECO:0007669"/>
    <property type="project" value="UniProtKB-KW"/>
</dbReference>
<organism evidence="4 5">
    <name type="scientific">Corynebacterium glyciniphilum AJ 3170</name>
    <dbReference type="NCBI Taxonomy" id="1404245"/>
    <lineage>
        <taxon>Bacteria</taxon>
        <taxon>Bacillati</taxon>
        <taxon>Actinomycetota</taxon>
        <taxon>Actinomycetes</taxon>
        <taxon>Mycobacteriales</taxon>
        <taxon>Corynebacteriaceae</taxon>
        <taxon>Corynebacterium</taxon>
    </lineage>
</organism>
<keyword evidence="1" id="KW-0479">Metal-binding</keyword>
<feature type="region of interest" description="Disordered" evidence="2">
    <location>
        <begin position="304"/>
        <end position="330"/>
    </location>
</feature>
<keyword evidence="1" id="KW-0863">Zinc-finger</keyword>
<evidence type="ECO:0000256" key="1">
    <source>
        <dbReference type="PROSITE-ProRule" id="PRU00325"/>
    </source>
</evidence>
<accession>X5DSX6</accession>
<gene>
    <name evidence="4" type="ORF">CGLY_06635</name>
</gene>
<dbReference type="PANTHER" id="PTHR38133">
    <property type="entry name" value="SLR1429 PROTEIN"/>
    <property type="match status" value="1"/>
</dbReference>
<evidence type="ECO:0000313" key="4">
    <source>
        <dbReference type="EMBL" id="AHW63772.1"/>
    </source>
</evidence>
<keyword evidence="5" id="KW-1185">Reference proteome</keyword>
<dbReference type="HOGENOM" id="CLU_053146_0_0_11"/>
<feature type="region of interest" description="Disordered" evidence="2">
    <location>
        <begin position="1"/>
        <end position="60"/>
    </location>
</feature>
<dbReference type="STRING" id="1404245.CGLY_06635"/>
<name>X5DSX6_9CORY</name>
<feature type="domain" description="SWIM-type" evidence="3">
    <location>
        <begin position="156"/>
        <end position="186"/>
    </location>
</feature>
<dbReference type="PANTHER" id="PTHR38133:SF1">
    <property type="entry name" value="SLR1429 PROTEIN"/>
    <property type="match status" value="1"/>
</dbReference>
<reference evidence="4 5" key="1">
    <citation type="journal article" date="2015" name="Int. J. Syst. Evol. Microbiol.">
        <title>Revisiting Corynebacterium glyciniphilum (ex Kubota et al., 1972) sp. nov., nom. rev., isolated from putrefied banana.</title>
        <authorList>
            <person name="Al-Dilaimi A."/>
            <person name="Bednarz H."/>
            <person name="Lomker A."/>
            <person name="Niehaus K."/>
            <person name="Kalinowski J."/>
            <person name="Ruckert C."/>
        </authorList>
    </citation>
    <scope>NUCLEOTIDE SEQUENCE [LARGE SCALE GENOMIC DNA]</scope>
    <source>
        <strain evidence="4">AJ 3170</strain>
    </source>
</reference>